<keyword evidence="9" id="KW-0479">Metal-binding</keyword>
<evidence type="ECO:0000256" key="8">
    <source>
        <dbReference type="ARBA" id="ARBA00023096"/>
    </source>
</evidence>
<dbReference type="FunFam" id="2.30.110.10:FF:000005">
    <property type="entry name" value="NAD(P)H-hydrate epimerase"/>
    <property type="match status" value="1"/>
</dbReference>
<dbReference type="NCBIfam" id="TIGR00197">
    <property type="entry name" value="yjeF_nterm"/>
    <property type="match status" value="1"/>
</dbReference>
<comment type="pathway">
    <text evidence="2">Cofactor metabolism; pyridoxal 5'-phosphate salvage; pyridoxal 5'-phosphate from pyridoxamine 5'-phosphate: step 1/1.</text>
</comment>
<gene>
    <name evidence="11" type="ORF">R1flu_020389</name>
</gene>
<feature type="binding site" evidence="9">
    <location>
        <position position="194"/>
    </location>
    <ligand>
        <name>K(+)</name>
        <dbReference type="ChEBI" id="CHEBI:29103"/>
    </ligand>
</feature>
<comment type="caution">
    <text evidence="11">The sequence shown here is derived from an EMBL/GenBank/DDBJ whole genome shotgun (WGS) entry which is preliminary data.</text>
</comment>
<comment type="cofactor">
    <cofactor evidence="1">
        <name>FMN</name>
        <dbReference type="ChEBI" id="CHEBI:58210"/>
    </cofactor>
</comment>
<comment type="function">
    <text evidence="9">Catalyzes the epimerization of the S- and R-forms of NAD(P)HX, a damaged form of NAD(P)H that is a result of enzymatic or heat-dependent hydration. This is a prerequisite for the S-specific NAD(P)H-hydrate dehydratase to allow the repair of both epimers of NAD(P)HX.</text>
</comment>
<dbReference type="AlphaFoldDB" id="A0ABD1ZLD3"/>
<comment type="subunit">
    <text evidence="4">Homodimer.</text>
</comment>
<comment type="pathway">
    <text evidence="3">Cofactor metabolism; pyridoxal 5'-phosphate salvage; pyridoxal 5'-phosphate from pyridoxine 5'-phosphate: step 1/1.</text>
</comment>
<dbReference type="GO" id="GO:0000166">
    <property type="term" value="F:nucleotide binding"/>
    <property type="evidence" value="ECO:0007669"/>
    <property type="project" value="UniProtKB-KW"/>
</dbReference>
<keyword evidence="9" id="KW-0630">Potassium</keyword>
<dbReference type="EC" id="5.1.99.6" evidence="9"/>
<dbReference type="NCBIfam" id="TIGR00558">
    <property type="entry name" value="pdxH"/>
    <property type="match status" value="1"/>
</dbReference>
<comment type="caution">
    <text evidence="9">Lacks conserved residue(s) required for the propagation of feature annotation.</text>
</comment>
<dbReference type="Gene3D" id="3.40.50.10260">
    <property type="entry name" value="YjeF N-terminal domain"/>
    <property type="match status" value="1"/>
</dbReference>
<dbReference type="PROSITE" id="PS51385">
    <property type="entry name" value="YJEF_N"/>
    <property type="match status" value="1"/>
</dbReference>
<comment type="catalytic activity">
    <reaction evidence="9">
        <text>(6R)-NADPHX = (6S)-NADPHX</text>
        <dbReference type="Rhea" id="RHEA:32227"/>
        <dbReference type="ChEBI" id="CHEBI:64076"/>
        <dbReference type="ChEBI" id="CHEBI:64077"/>
        <dbReference type="EC" id="5.1.99.6"/>
    </reaction>
</comment>
<dbReference type="InterPro" id="IPR004443">
    <property type="entry name" value="YjeF_N_dom"/>
</dbReference>
<dbReference type="Pfam" id="PF03853">
    <property type="entry name" value="YjeF_N"/>
    <property type="match status" value="1"/>
</dbReference>
<evidence type="ECO:0000256" key="9">
    <source>
        <dbReference type="HAMAP-Rule" id="MF_03159"/>
    </source>
</evidence>
<protein>
    <recommendedName>
        <fullName evidence="9">NAD(P)H-hydrate epimerase</fullName>
        <ecNumber evidence="9">5.1.99.6</ecNumber>
    </recommendedName>
    <alternativeName>
        <fullName evidence="9">NAD(P)HX epimerase</fullName>
    </alternativeName>
</protein>
<evidence type="ECO:0000313" key="12">
    <source>
        <dbReference type="Proteomes" id="UP001605036"/>
    </source>
</evidence>
<keyword evidence="12" id="KW-1185">Reference proteome</keyword>
<dbReference type="PROSITE" id="PS01064">
    <property type="entry name" value="PYRIDOX_OXIDASE"/>
    <property type="match status" value="1"/>
</dbReference>
<dbReference type="InterPro" id="IPR019576">
    <property type="entry name" value="Pyridoxamine_oxidase_dimer_C"/>
</dbReference>
<keyword evidence="7" id="KW-0560">Oxidoreductase</keyword>
<comment type="cofactor">
    <cofactor evidence="9">
        <name>K(+)</name>
        <dbReference type="ChEBI" id="CHEBI:29103"/>
    </cofactor>
    <text evidence="9">Binds 1 potassium ion per subunit.</text>
</comment>
<dbReference type="Pfam" id="PF01243">
    <property type="entry name" value="PNPOx_N"/>
    <property type="match status" value="1"/>
</dbReference>
<feature type="binding site" evidence="9">
    <location>
        <position position="258"/>
    </location>
    <ligand>
        <name>K(+)</name>
        <dbReference type="ChEBI" id="CHEBI:29103"/>
    </ligand>
</feature>
<accession>A0ABD1ZLD3</accession>
<keyword evidence="8" id="KW-0664">Pyridoxine biosynthesis</keyword>
<keyword evidence="5" id="KW-0285">Flavoprotein</keyword>
<sequence length="592" mass="65127">MVITNRGLLSSSSSCSHLLSLICCGSEKWAPRSKRLQCRISSLAQSSSTQFGKLSCQSLDQHNLSARRPAVANWSSLTCQASRKEHYSKPLILRSQCQFTTFAGSSQISHKTVQAQAAASTMPSTVQNSQESDSISYISQANAAAIDELLMGPLGFSVDQLMELAGLSVATAVAEVYGVGTYPRVLVICGPGNNGGDGLVAARHLHHFGYKPSIVYPKRTDKPLYKGLVTQLESLAIPFLSESDLPPLLKDNYDIVVDAMFGFSFKGKPRPPFDTLLNRITIRNEAGAENAGSPFVVSVDIPSGWHVEEGDTEETGFMPDMLVSLTAPKSCAKYFTGAHHFLGGRFVPPAVVKTYGLKLPAYPGTSMCVRIGKQTSIDVASLRENYVGHELTEEQANPDPLKQFQAWFEDAVSAGVYEPNAMTLATADADGKPSARLVLLKGYDERGFVWFTNYGSRKAAELEANPRAALVFFWDKYNRSVRIEGSVEKISRMESETYFHSRPRGSQLGANVSSQSSVIEGRHILEQCYKDLLEKYNDGSAIPMPNWGGYRLHPVTVEFWQGRESRLHDRLRYTLTSKDGEEPTWIIERLAP</sequence>
<dbReference type="SUPFAM" id="SSF64153">
    <property type="entry name" value="YjeF N-terminal domain-like"/>
    <property type="match status" value="1"/>
</dbReference>
<evidence type="ECO:0000259" key="10">
    <source>
        <dbReference type="PROSITE" id="PS51385"/>
    </source>
</evidence>
<keyword evidence="9" id="KW-0547">Nucleotide-binding</keyword>
<dbReference type="InterPro" id="IPR019740">
    <property type="entry name" value="Pyridox_Oxase_CS"/>
</dbReference>
<evidence type="ECO:0000256" key="5">
    <source>
        <dbReference type="ARBA" id="ARBA00022630"/>
    </source>
</evidence>
<dbReference type="Pfam" id="PF10590">
    <property type="entry name" value="PNP_phzG_C"/>
    <property type="match status" value="1"/>
</dbReference>
<keyword evidence="6" id="KW-0288">FMN</keyword>
<feature type="binding site" evidence="9">
    <location>
        <begin position="193"/>
        <end position="197"/>
    </location>
    <ligand>
        <name>(6S)-NADPHX</name>
        <dbReference type="ChEBI" id="CHEBI:64076"/>
    </ligand>
</feature>
<name>A0ABD1ZLD3_9MARC</name>
<evidence type="ECO:0000256" key="3">
    <source>
        <dbReference type="ARBA" id="ARBA00005037"/>
    </source>
</evidence>
<dbReference type="GO" id="GO:0004733">
    <property type="term" value="F:pyridoxamine phosphate oxidase activity"/>
    <property type="evidence" value="ECO:0007669"/>
    <property type="project" value="UniProtKB-ARBA"/>
</dbReference>
<comment type="similarity">
    <text evidence="9">Belongs to the NnrE/AIBP family.</text>
</comment>
<dbReference type="InterPro" id="IPR012349">
    <property type="entry name" value="Split_barrel_FMN-bd"/>
</dbReference>
<reference evidence="11 12" key="1">
    <citation type="submission" date="2024-09" db="EMBL/GenBank/DDBJ databases">
        <title>Chromosome-scale assembly of Riccia fluitans.</title>
        <authorList>
            <person name="Paukszto L."/>
            <person name="Sawicki J."/>
            <person name="Karawczyk K."/>
            <person name="Piernik-Szablinska J."/>
            <person name="Szczecinska M."/>
            <person name="Mazdziarz M."/>
        </authorList>
    </citation>
    <scope>NUCLEOTIDE SEQUENCE [LARGE SCALE GENOMIC DNA]</scope>
    <source>
        <strain evidence="11">Rf_01</strain>
        <tissue evidence="11">Aerial parts of the thallus</tissue>
    </source>
</reference>
<keyword evidence="9" id="KW-0520">NAD</keyword>
<dbReference type="HAMAP" id="MF_01966">
    <property type="entry name" value="NADHX_epimerase"/>
    <property type="match status" value="1"/>
</dbReference>
<evidence type="ECO:0000256" key="6">
    <source>
        <dbReference type="ARBA" id="ARBA00022643"/>
    </source>
</evidence>
<feature type="domain" description="YjeF N-terminal" evidence="10">
    <location>
        <begin position="143"/>
        <end position="358"/>
    </location>
</feature>
<dbReference type="NCBIfam" id="NF004231">
    <property type="entry name" value="PRK05679.1"/>
    <property type="match status" value="1"/>
</dbReference>
<dbReference type="FunFam" id="3.40.50.10260:FF:000006">
    <property type="entry name" value="NAD(P)H-hydrate epimerase"/>
    <property type="match status" value="1"/>
</dbReference>
<dbReference type="SUPFAM" id="SSF50475">
    <property type="entry name" value="FMN-binding split barrel"/>
    <property type="match status" value="1"/>
</dbReference>
<dbReference type="Gene3D" id="2.30.110.10">
    <property type="entry name" value="Electron Transport, Fmn-binding Protein, Chain A"/>
    <property type="match status" value="1"/>
</dbReference>
<dbReference type="InterPro" id="IPR000659">
    <property type="entry name" value="Pyridox_Oxase"/>
</dbReference>
<keyword evidence="9" id="KW-0413">Isomerase</keyword>
<dbReference type="InterPro" id="IPR011576">
    <property type="entry name" value="Pyridox_Oxase_N"/>
</dbReference>
<dbReference type="Proteomes" id="UP001605036">
    <property type="component" value="Unassembled WGS sequence"/>
</dbReference>
<dbReference type="InterPro" id="IPR036652">
    <property type="entry name" value="YjeF_N_dom_sf"/>
</dbReference>
<dbReference type="GO" id="GO:0008615">
    <property type="term" value="P:pyridoxine biosynthetic process"/>
    <property type="evidence" value="ECO:0007669"/>
    <property type="project" value="UniProtKB-KW"/>
</dbReference>
<evidence type="ECO:0000256" key="7">
    <source>
        <dbReference type="ARBA" id="ARBA00023002"/>
    </source>
</evidence>
<evidence type="ECO:0000256" key="4">
    <source>
        <dbReference type="ARBA" id="ARBA00011738"/>
    </source>
</evidence>
<dbReference type="PANTHER" id="PTHR10851">
    <property type="entry name" value="PYRIDOXINE-5-PHOSPHATE OXIDASE"/>
    <property type="match status" value="1"/>
</dbReference>
<dbReference type="EMBL" id="JBHFFA010000001">
    <property type="protein sequence ID" value="KAL2652261.1"/>
    <property type="molecule type" value="Genomic_DNA"/>
</dbReference>
<organism evidence="11 12">
    <name type="scientific">Riccia fluitans</name>
    <dbReference type="NCBI Taxonomy" id="41844"/>
    <lineage>
        <taxon>Eukaryota</taxon>
        <taxon>Viridiplantae</taxon>
        <taxon>Streptophyta</taxon>
        <taxon>Embryophyta</taxon>
        <taxon>Marchantiophyta</taxon>
        <taxon>Marchantiopsida</taxon>
        <taxon>Marchantiidae</taxon>
        <taxon>Marchantiales</taxon>
        <taxon>Ricciaceae</taxon>
        <taxon>Riccia</taxon>
    </lineage>
</organism>
<dbReference type="HAMAP" id="MF_01629">
    <property type="entry name" value="PdxH"/>
    <property type="match status" value="1"/>
</dbReference>
<dbReference type="GO" id="GO:0052856">
    <property type="term" value="F:NAD(P)HX epimerase activity"/>
    <property type="evidence" value="ECO:0007669"/>
    <property type="project" value="UniProtKB-UniRule"/>
</dbReference>
<evidence type="ECO:0000256" key="2">
    <source>
        <dbReference type="ARBA" id="ARBA00004738"/>
    </source>
</evidence>
<dbReference type="PANTHER" id="PTHR10851:SF0">
    <property type="entry name" value="PYRIDOXINE-5'-PHOSPHATE OXIDASE"/>
    <property type="match status" value="1"/>
</dbReference>
<evidence type="ECO:0000313" key="11">
    <source>
        <dbReference type="EMBL" id="KAL2652261.1"/>
    </source>
</evidence>
<dbReference type="GO" id="GO:0046872">
    <property type="term" value="F:metal ion binding"/>
    <property type="evidence" value="ECO:0007669"/>
    <property type="project" value="UniProtKB-KW"/>
</dbReference>
<evidence type="ECO:0000256" key="1">
    <source>
        <dbReference type="ARBA" id="ARBA00001917"/>
    </source>
</evidence>
<proteinExistence type="inferred from homology"/>
<feature type="binding site" evidence="9">
    <location>
        <begin position="262"/>
        <end position="268"/>
    </location>
    <ligand>
        <name>(6S)-NADPHX</name>
        <dbReference type="ChEBI" id="CHEBI:64076"/>
    </ligand>
</feature>
<comment type="catalytic activity">
    <reaction evidence="9">
        <text>(6R)-NADHX = (6S)-NADHX</text>
        <dbReference type="Rhea" id="RHEA:32215"/>
        <dbReference type="ChEBI" id="CHEBI:64074"/>
        <dbReference type="ChEBI" id="CHEBI:64075"/>
        <dbReference type="EC" id="5.1.99.6"/>
    </reaction>
</comment>
<feature type="binding site" evidence="9">
    <location>
        <position position="300"/>
    </location>
    <ligand>
        <name>(6S)-NADPHX</name>
        <dbReference type="ChEBI" id="CHEBI:64076"/>
    </ligand>
</feature>
<feature type="binding site" evidence="9">
    <location>
        <position position="303"/>
    </location>
    <ligand>
        <name>K(+)</name>
        <dbReference type="ChEBI" id="CHEBI:29103"/>
    </ligand>
</feature>